<feature type="compositionally biased region" description="Basic residues" evidence="1">
    <location>
        <begin position="7"/>
        <end position="21"/>
    </location>
</feature>
<evidence type="ECO:0000313" key="2">
    <source>
        <dbReference type="EMBL" id="CAB9531740.1"/>
    </source>
</evidence>
<feature type="region of interest" description="Disordered" evidence="1">
    <location>
        <begin position="1"/>
        <end position="79"/>
    </location>
</feature>
<evidence type="ECO:0000256" key="1">
    <source>
        <dbReference type="SAM" id="MobiDB-lite"/>
    </source>
</evidence>
<organism evidence="2 3">
    <name type="scientific">Seminavis robusta</name>
    <dbReference type="NCBI Taxonomy" id="568900"/>
    <lineage>
        <taxon>Eukaryota</taxon>
        <taxon>Sar</taxon>
        <taxon>Stramenopiles</taxon>
        <taxon>Ochrophyta</taxon>
        <taxon>Bacillariophyta</taxon>
        <taxon>Bacillariophyceae</taxon>
        <taxon>Bacillariophycidae</taxon>
        <taxon>Naviculales</taxon>
        <taxon>Naviculaceae</taxon>
        <taxon>Seminavis</taxon>
    </lineage>
</organism>
<feature type="compositionally biased region" description="Basic and acidic residues" evidence="1">
    <location>
        <begin position="39"/>
        <end position="67"/>
    </location>
</feature>
<sequence>MTGGKKTCSKKAAGKKTAIKRSGKENRSAKQQDMNAAKKWKEKEELSKARKEAKDEQRKKEKKEAPKKPKQPRTVPKIGEMPELWCGSIDFHGADNVREMLTNPDGRRELANNAYKVPPPYFTAADAASRQNIVRVVRRETVKIIEGMASGMFAKDPGLIYHFVDVANRGAHAPLPVDNFVAAVLASLTELVQK</sequence>
<accession>A0A9N8F642</accession>
<proteinExistence type="predicted"/>
<name>A0A9N8F642_9STRA</name>
<dbReference type="Proteomes" id="UP001153069">
    <property type="component" value="Unassembled WGS sequence"/>
</dbReference>
<evidence type="ECO:0000313" key="3">
    <source>
        <dbReference type="Proteomes" id="UP001153069"/>
    </source>
</evidence>
<gene>
    <name evidence="2" type="ORF">SEMRO_3931_G351920.1</name>
</gene>
<keyword evidence="3" id="KW-1185">Reference proteome</keyword>
<reference evidence="2" key="1">
    <citation type="submission" date="2020-06" db="EMBL/GenBank/DDBJ databases">
        <authorList>
            <consortium name="Plant Systems Biology data submission"/>
        </authorList>
    </citation>
    <scope>NUCLEOTIDE SEQUENCE</scope>
    <source>
        <strain evidence="2">D6</strain>
    </source>
</reference>
<comment type="caution">
    <text evidence="2">The sequence shown here is derived from an EMBL/GenBank/DDBJ whole genome shotgun (WGS) entry which is preliminary data.</text>
</comment>
<dbReference type="AlphaFoldDB" id="A0A9N8F642"/>
<dbReference type="EMBL" id="CAICTM010003929">
    <property type="protein sequence ID" value="CAB9531740.1"/>
    <property type="molecule type" value="Genomic_DNA"/>
</dbReference>
<protein>
    <submittedName>
        <fullName evidence="2">Uncharacterized protein</fullName>
    </submittedName>
</protein>